<evidence type="ECO:0000256" key="5">
    <source>
        <dbReference type="ARBA" id="ARBA00022989"/>
    </source>
</evidence>
<keyword evidence="3" id="KW-0808">Transferase</keyword>
<feature type="transmembrane region" description="Helical" evidence="7">
    <location>
        <begin position="440"/>
        <end position="462"/>
    </location>
</feature>
<comment type="similarity">
    <text evidence="2">Belongs to the wax synthase family.</text>
</comment>
<dbReference type="VEuPathDB" id="FungiDB:GMDG_06147"/>
<evidence type="ECO:0000256" key="3">
    <source>
        <dbReference type="ARBA" id="ARBA00022679"/>
    </source>
</evidence>
<evidence type="ECO:0000313" key="9">
    <source>
        <dbReference type="EMBL" id="OAF56846.2"/>
    </source>
</evidence>
<dbReference type="EMBL" id="KV441402">
    <property type="protein sequence ID" value="OAF56846.2"/>
    <property type="molecule type" value="Genomic_DNA"/>
</dbReference>
<keyword evidence="4 7" id="KW-0812">Transmembrane</keyword>
<feature type="transmembrane region" description="Helical" evidence="7">
    <location>
        <begin position="91"/>
        <end position="113"/>
    </location>
</feature>
<dbReference type="AlphaFoldDB" id="A0A177A3S9"/>
<name>A0A177A3S9_9PEZI</name>
<keyword evidence="6 7" id="KW-0472">Membrane</keyword>
<dbReference type="OrthoDB" id="2796277at2759"/>
<dbReference type="Proteomes" id="UP000077154">
    <property type="component" value="Unassembled WGS sequence"/>
</dbReference>
<dbReference type="PANTHER" id="PTHR31595">
    <property type="entry name" value="LONG-CHAIN-ALCOHOL O-FATTY-ACYLTRANSFERASE 3-RELATED"/>
    <property type="match status" value="1"/>
</dbReference>
<evidence type="ECO:0000256" key="7">
    <source>
        <dbReference type="SAM" id="Phobius"/>
    </source>
</evidence>
<evidence type="ECO:0000256" key="1">
    <source>
        <dbReference type="ARBA" id="ARBA00004141"/>
    </source>
</evidence>
<dbReference type="GO" id="GO:0016020">
    <property type="term" value="C:membrane"/>
    <property type="evidence" value="ECO:0007669"/>
    <property type="project" value="UniProtKB-SubCell"/>
</dbReference>
<dbReference type="eggNOG" id="ENOG502SAIV">
    <property type="taxonomic scope" value="Eukaryota"/>
</dbReference>
<accession>A0A177A3S9</accession>
<dbReference type="GO" id="GO:0008374">
    <property type="term" value="F:O-acyltransferase activity"/>
    <property type="evidence" value="ECO:0007669"/>
    <property type="project" value="InterPro"/>
</dbReference>
<feature type="transmembrane region" description="Helical" evidence="7">
    <location>
        <begin position="37"/>
        <end position="55"/>
    </location>
</feature>
<protein>
    <recommendedName>
        <fullName evidence="8">Wax synthase domain-containing protein</fullName>
    </recommendedName>
</protein>
<feature type="domain" description="Wax synthase" evidence="8">
    <location>
        <begin position="368"/>
        <end position="444"/>
    </location>
</feature>
<dbReference type="InterPro" id="IPR044851">
    <property type="entry name" value="Wax_synthase"/>
</dbReference>
<feature type="transmembrane region" description="Helical" evidence="7">
    <location>
        <begin position="318"/>
        <end position="341"/>
    </location>
</feature>
<keyword evidence="5 7" id="KW-1133">Transmembrane helix</keyword>
<gene>
    <name evidence="9" type="ORF">VC83_06937</name>
</gene>
<sequence>MCSMANSQPRIPSQHGTLEYLRLQYDNAIASGIKRPLLFPQVFFSFALLAGFLIIDHRQNRFLYQLRWSVWFAVIAVEVSNIRHRISLDPAVSYVSGVASVYVIIWSTMWLIFGRPQFTAARLERRRKALQNGIRAASGGTTQERPETIGNKMNGNGHSLKQQKGHDTALPTTEKNLAETKDSNAEWEYFWQPYPHVFGERLAWVLDLIFSFRGRGWNFSIPTNPALPEDVAASLGETLSESNRSLTSRTGYQCFRTREALARYAISRFILCYLILDLCKFQIIHDPFYRTGDESLQAPAYLEGLSPFLITRIRRNTLNLALVTFIHFHALLIPMVASLLLGPRVLGIRGEPWMYVTTWGYPSAILHKGLSGFWGTWWHQTFRAGFTAPTNYLIRKGWLPSNGIASQLVGITIAFIISGAMHATGSFVQVLPTHPQRQFAYFLLQLVAVVVQTSFCAVLRPWIERLPVWARRTGNGVFGYMWLYATAPLFMNDMSAGGTWLYEPIIVSPFRWLGLGPKGYGWWTWAHVDIGWYQGKYWWESGIGGL</sequence>
<evidence type="ECO:0000259" key="8">
    <source>
        <dbReference type="Pfam" id="PF13813"/>
    </source>
</evidence>
<dbReference type="GO" id="GO:0006629">
    <property type="term" value="P:lipid metabolic process"/>
    <property type="evidence" value="ECO:0007669"/>
    <property type="project" value="InterPro"/>
</dbReference>
<evidence type="ECO:0000256" key="4">
    <source>
        <dbReference type="ARBA" id="ARBA00022692"/>
    </source>
</evidence>
<evidence type="ECO:0000256" key="6">
    <source>
        <dbReference type="ARBA" id="ARBA00023136"/>
    </source>
</evidence>
<reference evidence="9" key="1">
    <citation type="submission" date="2016-03" db="EMBL/GenBank/DDBJ databases">
        <title>Updated assembly of Pseudogymnoascus destructans, the fungus causing white-nose syndrome of bats.</title>
        <authorList>
            <person name="Palmer J.M."/>
            <person name="Drees K.P."/>
            <person name="Foster J.T."/>
            <person name="Lindner D.L."/>
        </authorList>
    </citation>
    <scope>NUCLEOTIDE SEQUENCE [LARGE SCALE GENOMIC DNA]</scope>
    <source>
        <strain evidence="9">20631-21</strain>
    </source>
</reference>
<dbReference type="PANTHER" id="PTHR31595:SF67">
    <property type="entry name" value="WAX SYNTHASE DOMAIN-CONTAINING PROTEIN"/>
    <property type="match status" value="1"/>
</dbReference>
<dbReference type="Pfam" id="PF13813">
    <property type="entry name" value="MBOAT_2"/>
    <property type="match status" value="1"/>
</dbReference>
<dbReference type="RefSeq" id="XP_024322137.1">
    <property type="nucleotide sequence ID" value="XM_024470517.1"/>
</dbReference>
<comment type="subcellular location">
    <subcellularLocation>
        <location evidence="1">Membrane</location>
        <topology evidence="1">Multi-pass membrane protein</topology>
    </subcellularLocation>
</comment>
<proteinExistence type="inferred from homology"/>
<dbReference type="GeneID" id="36289987"/>
<feature type="transmembrane region" description="Helical" evidence="7">
    <location>
        <begin position="404"/>
        <end position="428"/>
    </location>
</feature>
<evidence type="ECO:0000256" key="2">
    <source>
        <dbReference type="ARBA" id="ARBA00007282"/>
    </source>
</evidence>
<dbReference type="InterPro" id="IPR032805">
    <property type="entry name" value="Wax_synthase_dom"/>
</dbReference>
<organism evidence="9">
    <name type="scientific">Pseudogymnoascus destructans</name>
    <dbReference type="NCBI Taxonomy" id="655981"/>
    <lineage>
        <taxon>Eukaryota</taxon>
        <taxon>Fungi</taxon>
        <taxon>Dikarya</taxon>
        <taxon>Ascomycota</taxon>
        <taxon>Pezizomycotina</taxon>
        <taxon>Leotiomycetes</taxon>
        <taxon>Thelebolales</taxon>
        <taxon>Thelebolaceae</taxon>
        <taxon>Pseudogymnoascus</taxon>
    </lineage>
</organism>